<feature type="transmembrane region" description="Helical" evidence="4">
    <location>
        <begin position="190"/>
        <end position="211"/>
    </location>
</feature>
<gene>
    <name evidence="6" type="ORF">VE01_03937</name>
</gene>
<dbReference type="InterPro" id="IPR036770">
    <property type="entry name" value="Ankyrin_rpt-contain_sf"/>
</dbReference>
<accession>A0A1B8GPW4</accession>
<dbReference type="EMBL" id="KV460219">
    <property type="protein sequence ID" value="OBT97883.1"/>
    <property type="molecule type" value="Genomic_DNA"/>
</dbReference>
<dbReference type="Pfam" id="PF24883">
    <property type="entry name" value="NPHP3_N"/>
    <property type="match status" value="1"/>
</dbReference>
<keyword evidence="1" id="KW-0677">Repeat</keyword>
<dbReference type="GeneID" id="28837323"/>
<reference evidence="6 7" key="1">
    <citation type="submission" date="2016-03" db="EMBL/GenBank/DDBJ databases">
        <title>Comparative genomics of Pseudogymnoascus destructans, the fungus causing white-nose syndrome of bats.</title>
        <authorList>
            <person name="Palmer J.M."/>
            <person name="Drees K.P."/>
            <person name="Foster J.T."/>
            <person name="Lindner D.L."/>
        </authorList>
    </citation>
    <scope>NUCLEOTIDE SEQUENCE [LARGE SCALE GENOMIC DNA]</scope>
    <source>
        <strain evidence="6 7">UAMH 10579</strain>
    </source>
</reference>
<dbReference type="GO" id="GO:0004842">
    <property type="term" value="F:ubiquitin-protein transferase activity"/>
    <property type="evidence" value="ECO:0007669"/>
    <property type="project" value="TreeGrafter"/>
</dbReference>
<dbReference type="GO" id="GO:0085020">
    <property type="term" value="P:protein K6-linked ubiquitination"/>
    <property type="evidence" value="ECO:0007669"/>
    <property type="project" value="TreeGrafter"/>
</dbReference>
<evidence type="ECO:0000256" key="4">
    <source>
        <dbReference type="SAM" id="Phobius"/>
    </source>
</evidence>
<sequence length="220" mass="24557">MISIFLAEELERATTDIPDTYFLQYFCDSRRDECNTGVAILRGLLFQLLQLQPKLIDYILPRFEVEKSSLFTLETLWKIFEAMICDAMRSTGHESLVRLLLENGAEINLTGELERGSRVTALFCAAARGHIAVLQLLLKKGANVHDESETLGYFRGTALVWAVGKGDKDVALLLIENKANWQAKCEFDGLTLTMLMMAAIGGNVAIVQLLLRKGAKIDED</sequence>
<evidence type="ECO:0000256" key="2">
    <source>
        <dbReference type="ARBA" id="ARBA00023043"/>
    </source>
</evidence>
<keyword evidence="4" id="KW-0472">Membrane</keyword>
<evidence type="ECO:0000313" key="6">
    <source>
        <dbReference type="EMBL" id="OBT97883.1"/>
    </source>
</evidence>
<feature type="repeat" description="ANK" evidence="3">
    <location>
        <begin position="117"/>
        <end position="149"/>
    </location>
</feature>
<keyword evidence="4" id="KW-0812">Transmembrane</keyword>
<protein>
    <recommendedName>
        <fullName evidence="5">Nephrocystin 3-like N-terminal domain-containing protein</fullName>
    </recommendedName>
</protein>
<dbReference type="PROSITE" id="PS50088">
    <property type="entry name" value="ANK_REPEAT"/>
    <property type="match status" value="2"/>
</dbReference>
<organism evidence="6 7">
    <name type="scientific">Pseudogymnoascus verrucosus</name>
    <dbReference type="NCBI Taxonomy" id="342668"/>
    <lineage>
        <taxon>Eukaryota</taxon>
        <taxon>Fungi</taxon>
        <taxon>Dikarya</taxon>
        <taxon>Ascomycota</taxon>
        <taxon>Pezizomycotina</taxon>
        <taxon>Leotiomycetes</taxon>
        <taxon>Thelebolales</taxon>
        <taxon>Thelebolaceae</taxon>
        <taxon>Pseudogymnoascus</taxon>
    </lineage>
</organism>
<evidence type="ECO:0000256" key="1">
    <source>
        <dbReference type="ARBA" id="ARBA00022737"/>
    </source>
</evidence>
<dbReference type="Proteomes" id="UP000091956">
    <property type="component" value="Unassembled WGS sequence"/>
</dbReference>
<feature type="domain" description="Nephrocystin 3-like N-terminal" evidence="5">
    <location>
        <begin position="2"/>
        <end position="84"/>
    </location>
</feature>
<dbReference type="Pfam" id="PF00023">
    <property type="entry name" value="Ank"/>
    <property type="match status" value="1"/>
</dbReference>
<dbReference type="Gene3D" id="1.25.40.20">
    <property type="entry name" value="Ankyrin repeat-containing domain"/>
    <property type="match status" value="1"/>
</dbReference>
<dbReference type="InterPro" id="IPR056884">
    <property type="entry name" value="NPHP3-like_N"/>
</dbReference>
<proteinExistence type="predicted"/>
<feature type="repeat" description="ANK" evidence="3">
    <location>
        <begin position="190"/>
        <end position="220"/>
    </location>
</feature>
<reference evidence="7" key="2">
    <citation type="journal article" date="2018" name="Nat. Commun.">
        <title>Extreme sensitivity to ultraviolet light in the fungal pathogen causing white-nose syndrome of bats.</title>
        <authorList>
            <person name="Palmer J.M."/>
            <person name="Drees K.P."/>
            <person name="Foster J.T."/>
            <person name="Lindner D.L."/>
        </authorList>
    </citation>
    <scope>NUCLEOTIDE SEQUENCE [LARGE SCALE GENOMIC DNA]</scope>
    <source>
        <strain evidence="7">UAMH 10579</strain>
    </source>
</reference>
<keyword evidence="4" id="KW-1133">Transmembrane helix</keyword>
<name>A0A1B8GPW4_9PEZI</name>
<dbReference type="PROSITE" id="PS50297">
    <property type="entry name" value="ANK_REP_REGION"/>
    <property type="match status" value="2"/>
</dbReference>
<evidence type="ECO:0000259" key="5">
    <source>
        <dbReference type="Pfam" id="PF24883"/>
    </source>
</evidence>
<dbReference type="Pfam" id="PF12796">
    <property type="entry name" value="Ank_2"/>
    <property type="match status" value="1"/>
</dbReference>
<evidence type="ECO:0000313" key="7">
    <source>
        <dbReference type="Proteomes" id="UP000091956"/>
    </source>
</evidence>
<dbReference type="PANTHER" id="PTHR24171">
    <property type="entry name" value="ANKYRIN REPEAT DOMAIN-CONTAINING PROTEIN 39-RELATED"/>
    <property type="match status" value="1"/>
</dbReference>
<dbReference type="PANTHER" id="PTHR24171:SF8">
    <property type="entry name" value="BRCA1-ASSOCIATED RING DOMAIN PROTEIN 1"/>
    <property type="match status" value="1"/>
</dbReference>
<keyword evidence="7" id="KW-1185">Reference proteome</keyword>
<dbReference type="RefSeq" id="XP_018131616.1">
    <property type="nucleotide sequence ID" value="XM_018273416.1"/>
</dbReference>
<evidence type="ECO:0000256" key="3">
    <source>
        <dbReference type="PROSITE-ProRule" id="PRU00023"/>
    </source>
</evidence>
<dbReference type="AlphaFoldDB" id="A0A1B8GPW4"/>
<dbReference type="SMART" id="SM00248">
    <property type="entry name" value="ANK"/>
    <property type="match status" value="4"/>
</dbReference>
<dbReference type="InterPro" id="IPR002110">
    <property type="entry name" value="Ankyrin_rpt"/>
</dbReference>
<dbReference type="STRING" id="342668.A0A1B8GPW4"/>
<keyword evidence="2 3" id="KW-0040">ANK repeat</keyword>
<dbReference type="SUPFAM" id="SSF48403">
    <property type="entry name" value="Ankyrin repeat"/>
    <property type="match status" value="1"/>
</dbReference>